<dbReference type="Pfam" id="PF20240">
    <property type="entry name" value="DUF6597"/>
    <property type="match status" value="1"/>
</dbReference>
<comment type="caution">
    <text evidence="5">The sequence shown here is derived from an EMBL/GenBank/DDBJ whole genome shotgun (WGS) entry which is preliminary data.</text>
</comment>
<keyword evidence="6" id="KW-1185">Reference proteome</keyword>
<dbReference type="SUPFAM" id="SSF46689">
    <property type="entry name" value="Homeodomain-like"/>
    <property type="match status" value="1"/>
</dbReference>
<dbReference type="InterPro" id="IPR018060">
    <property type="entry name" value="HTH_AraC"/>
</dbReference>
<feature type="domain" description="HTH araC/xylS-type" evidence="4">
    <location>
        <begin position="134"/>
        <end position="235"/>
    </location>
</feature>
<dbReference type="GO" id="GO:0003700">
    <property type="term" value="F:DNA-binding transcription factor activity"/>
    <property type="evidence" value="ECO:0007669"/>
    <property type="project" value="InterPro"/>
</dbReference>
<dbReference type="InterPro" id="IPR046532">
    <property type="entry name" value="DUF6597"/>
</dbReference>
<dbReference type="EMBL" id="QTJV01000002">
    <property type="protein sequence ID" value="RFM35649.1"/>
    <property type="molecule type" value="Genomic_DNA"/>
</dbReference>
<dbReference type="PANTHER" id="PTHR46796">
    <property type="entry name" value="HTH-TYPE TRANSCRIPTIONAL ACTIVATOR RHAS-RELATED"/>
    <property type="match status" value="1"/>
</dbReference>
<dbReference type="SMART" id="SM00342">
    <property type="entry name" value="HTH_ARAC"/>
    <property type="match status" value="1"/>
</dbReference>
<dbReference type="InterPro" id="IPR050204">
    <property type="entry name" value="AraC_XylS_family_regulators"/>
</dbReference>
<keyword evidence="1" id="KW-0805">Transcription regulation</keyword>
<dbReference type="InterPro" id="IPR009057">
    <property type="entry name" value="Homeodomain-like_sf"/>
</dbReference>
<dbReference type="PANTHER" id="PTHR46796:SF13">
    <property type="entry name" value="HTH-TYPE TRANSCRIPTIONAL ACTIVATOR RHAS"/>
    <property type="match status" value="1"/>
</dbReference>
<protein>
    <submittedName>
        <fullName evidence="5">AraC family transcriptional regulator</fullName>
    </submittedName>
</protein>
<dbReference type="Pfam" id="PF12833">
    <property type="entry name" value="HTH_18"/>
    <property type="match status" value="1"/>
</dbReference>
<name>A0A3E1P635_9BACT</name>
<evidence type="ECO:0000256" key="2">
    <source>
        <dbReference type="ARBA" id="ARBA00023125"/>
    </source>
</evidence>
<evidence type="ECO:0000313" key="6">
    <source>
        <dbReference type="Proteomes" id="UP000261174"/>
    </source>
</evidence>
<sequence length="238" mass="26282">MYAEYSPPALLAPYIDAYWTVSTTGPATTRILPDLCADFIFNLDDESVKAVGTMTTFHDAHASASSRLLGIRFKPAGMAAFAGMPMQLLTDQHLQGDDLSLPLVRQLQEAVARGGNRFQAISHCLLKALPDQPARMQAAIHSIQSSHGNISPVILAAQVNMSPRNFERTFLHQVGTSAKTFSRIVRCLSAKHALQHQPGSNLLELAIRYGYHDHAHLTREFRHITGEAPSEYLSFLYK</sequence>
<proteinExistence type="predicted"/>
<evidence type="ECO:0000259" key="4">
    <source>
        <dbReference type="PROSITE" id="PS01124"/>
    </source>
</evidence>
<dbReference type="PROSITE" id="PS01124">
    <property type="entry name" value="HTH_ARAC_FAMILY_2"/>
    <property type="match status" value="1"/>
</dbReference>
<dbReference type="Gene3D" id="1.10.10.60">
    <property type="entry name" value="Homeodomain-like"/>
    <property type="match status" value="1"/>
</dbReference>
<gene>
    <name evidence="5" type="ORF">DXN04_09760</name>
</gene>
<dbReference type="AlphaFoldDB" id="A0A3E1P635"/>
<evidence type="ECO:0000256" key="1">
    <source>
        <dbReference type="ARBA" id="ARBA00023015"/>
    </source>
</evidence>
<dbReference type="RefSeq" id="WP_116853138.1">
    <property type="nucleotide sequence ID" value="NZ_QTJV01000002.1"/>
</dbReference>
<dbReference type="OrthoDB" id="655946at2"/>
<reference evidence="5 6" key="1">
    <citation type="submission" date="2018-08" db="EMBL/GenBank/DDBJ databases">
        <title>Chitinophaga sp. K20C18050901, a novel bacterium isolated from forest soil.</title>
        <authorList>
            <person name="Wang C."/>
        </authorList>
    </citation>
    <scope>NUCLEOTIDE SEQUENCE [LARGE SCALE GENOMIC DNA]</scope>
    <source>
        <strain evidence="5 6">K20C18050901</strain>
    </source>
</reference>
<organism evidence="5 6">
    <name type="scientific">Chitinophaga silvisoli</name>
    <dbReference type="NCBI Taxonomy" id="2291814"/>
    <lineage>
        <taxon>Bacteria</taxon>
        <taxon>Pseudomonadati</taxon>
        <taxon>Bacteroidota</taxon>
        <taxon>Chitinophagia</taxon>
        <taxon>Chitinophagales</taxon>
        <taxon>Chitinophagaceae</taxon>
        <taxon>Chitinophaga</taxon>
    </lineage>
</organism>
<dbReference type="Proteomes" id="UP000261174">
    <property type="component" value="Unassembled WGS sequence"/>
</dbReference>
<keyword evidence="2" id="KW-0238">DNA-binding</keyword>
<evidence type="ECO:0000256" key="3">
    <source>
        <dbReference type="ARBA" id="ARBA00023163"/>
    </source>
</evidence>
<keyword evidence="3" id="KW-0804">Transcription</keyword>
<accession>A0A3E1P635</accession>
<dbReference type="GO" id="GO:0043565">
    <property type="term" value="F:sequence-specific DNA binding"/>
    <property type="evidence" value="ECO:0007669"/>
    <property type="project" value="InterPro"/>
</dbReference>
<evidence type="ECO:0000313" key="5">
    <source>
        <dbReference type="EMBL" id="RFM35649.1"/>
    </source>
</evidence>